<accession>A0A9X2M701</accession>
<name>A0A9X2M701_STRMQ</name>
<dbReference type="GO" id="GO:0032259">
    <property type="term" value="P:methylation"/>
    <property type="evidence" value="ECO:0007669"/>
    <property type="project" value="UniProtKB-KW"/>
</dbReference>
<sequence>SAVRILHTCAAALPDGGRVLIAERVFQDESVSAEDLSETRQLTSHDLRMLVLLGGKKRSESDYARLAGRAGLSPSASVRLPGGAAVMDFRVVGSPGQGEAPPRRSSGQGATPPPDQAGRWTDGGAVRPF</sequence>
<evidence type="ECO:0000256" key="4">
    <source>
        <dbReference type="SAM" id="MobiDB-lite"/>
    </source>
</evidence>
<gene>
    <name evidence="6" type="ORF">NQU54_48715</name>
</gene>
<evidence type="ECO:0000313" key="7">
    <source>
        <dbReference type="Proteomes" id="UP001142400"/>
    </source>
</evidence>
<dbReference type="Gene3D" id="3.40.50.150">
    <property type="entry name" value="Vaccinia Virus protein VP39"/>
    <property type="match status" value="1"/>
</dbReference>
<dbReference type="EMBL" id="JANIIC010000246">
    <property type="protein sequence ID" value="MCQ8836662.1"/>
    <property type="molecule type" value="Genomic_DNA"/>
</dbReference>
<dbReference type="RefSeq" id="WP_306279897.1">
    <property type="nucleotide sequence ID" value="NZ_JANIIC010000246.1"/>
</dbReference>
<keyword evidence="7" id="KW-1185">Reference proteome</keyword>
<dbReference type="AlphaFoldDB" id="A0A9X2M701"/>
<dbReference type="GO" id="GO:0008171">
    <property type="term" value="F:O-methyltransferase activity"/>
    <property type="evidence" value="ECO:0007669"/>
    <property type="project" value="InterPro"/>
</dbReference>
<evidence type="ECO:0000259" key="5">
    <source>
        <dbReference type="Pfam" id="PF00891"/>
    </source>
</evidence>
<protein>
    <recommendedName>
        <fullName evidence="5">O-methyltransferase C-terminal domain-containing protein</fullName>
    </recommendedName>
</protein>
<keyword evidence="1" id="KW-0489">Methyltransferase</keyword>
<proteinExistence type="predicted"/>
<evidence type="ECO:0000256" key="2">
    <source>
        <dbReference type="ARBA" id="ARBA00022679"/>
    </source>
</evidence>
<evidence type="ECO:0000313" key="6">
    <source>
        <dbReference type="EMBL" id="MCQ8836662.1"/>
    </source>
</evidence>
<dbReference type="SUPFAM" id="SSF53335">
    <property type="entry name" value="S-adenosyl-L-methionine-dependent methyltransferases"/>
    <property type="match status" value="1"/>
</dbReference>
<reference evidence="6" key="1">
    <citation type="submission" date="2022-06" db="EMBL/GenBank/DDBJ databases">
        <title>WGS of actinobacteria.</title>
        <authorList>
            <person name="Thawai C."/>
        </authorList>
    </citation>
    <scope>NUCLEOTIDE SEQUENCE</scope>
    <source>
        <strain evidence="6">DSM 42010</strain>
    </source>
</reference>
<evidence type="ECO:0000256" key="1">
    <source>
        <dbReference type="ARBA" id="ARBA00022603"/>
    </source>
</evidence>
<comment type="caution">
    <text evidence="6">The sequence shown here is derived from an EMBL/GenBank/DDBJ whole genome shotgun (WGS) entry which is preliminary data.</text>
</comment>
<organism evidence="6 7">
    <name type="scientific">Streptomyces malaysiensis subsp. samsunensis</name>
    <dbReference type="NCBI Taxonomy" id="459658"/>
    <lineage>
        <taxon>Bacteria</taxon>
        <taxon>Bacillati</taxon>
        <taxon>Actinomycetota</taxon>
        <taxon>Actinomycetes</taxon>
        <taxon>Kitasatosporales</taxon>
        <taxon>Streptomycetaceae</taxon>
        <taxon>Streptomyces</taxon>
        <taxon>Streptomyces violaceusniger group</taxon>
    </lineage>
</organism>
<feature type="domain" description="O-methyltransferase C-terminal" evidence="5">
    <location>
        <begin position="3"/>
        <end position="72"/>
    </location>
</feature>
<dbReference type="Pfam" id="PF00891">
    <property type="entry name" value="Methyltransf_2"/>
    <property type="match status" value="1"/>
</dbReference>
<feature type="region of interest" description="Disordered" evidence="4">
    <location>
        <begin position="91"/>
        <end position="129"/>
    </location>
</feature>
<keyword evidence="3" id="KW-0949">S-adenosyl-L-methionine</keyword>
<evidence type="ECO:0000256" key="3">
    <source>
        <dbReference type="ARBA" id="ARBA00022691"/>
    </source>
</evidence>
<dbReference type="InterPro" id="IPR016461">
    <property type="entry name" value="COMT-like"/>
</dbReference>
<feature type="non-terminal residue" evidence="6">
    <location>
        <position position="1"/>
    </location>
</feature>
<dbReference type="Proteomes" id="UP001142400">
    <property type="component" value="Unassembled WGS sequence"/>
</dbReference>
<dbReference type="InterPro" id="IPR029063">
    <property type="entry name" value="SAM-dependent_MTases_sf"/>
</dbReference>
<dbReference type="InterPro" id="IPR001077">
    <property type="entry name" value="COMT_C"/>
</dbReference>
<keyword evidence="2" id="KW-0808">Transferase</keyword>
<dbReference type="PROSITE" id="PS51683">
    <property type="entry name" value="SAM_OMT_II"/>
    <property type="match status" value="1"/>
</dbReference>